<reference evidence="1" key="1">
    <citation type="submission" date="2021-06" db="EMBL/GenBank/DDBJ databases">
        <authorList>
            <person name="Kallberg Y."/>
            <person name="Tangrot J."/>
            <person name="Rosling A."/>
        </authorList>
    </citation>
    <scope>NUCLEOTIDE SEQUENCE</scope>
    <source>
        <strain evidence="1">IN212</strain>
    </source>
</reference>
<feature type="non-terminal residue" evidence="1">
    <location>
        <position position="42"/>
    </location>
</feature>
<comment type="caution">
    <text evidence="1">The sequence shown here is derived from an EMBL/GenBank/DDBJ whole genome shotgun (WGS) entry which is preliminary data.</text>
</comment>
<dbReference type="EMBL" id="CAJVPZ010083912">
    <property type="protein sequence ID" value="CAG8810310.1"/>
    <property type="molecule type" value="Genomic_DNA"/>
</dbReference>
<dbReference type="Proteomes" id="UP000789396">
    <property type="component" value="Unassembled WGS sequence"/>
</dbReference>
<gene>
    <name evidence="1" type="ORF">RFULGI_LOCUS18676</name>
</gene>
<accession>A0A9N9K6Y0</accession>
<feature type="non-terminal residue" evidence="1">
    <location>
        <position position="1"/>
    </location>
</feature>
<sequence>FEYKVIKDHSAESDISEKYKTVLDNIYYNLEDKDYYFAPTPF</sequence>
<dbReference type="AlphaFoldDB" id="A0A9N9K6Y0"/>
<evidence type="ECO:0000313" key="1">
    <source>
        <dbReference type="EMBL" id="CAG8810310.1"/>
    </source>
</evidence>
<name>A0A9N9K6Y0_9GLOM</name>
<proteinExistence type="predicted"/>
<evidence type="ECO:0000313" key="2">
    <source>
        <dbReference type="Proteomes" id="UP000789396"/>
    </source>
</evidence>
<keyword evidence="2" id="KW-1185">Reference proteome</keyword>
<protein>
    <submittedName>
        <fullName evidence="1">10357_t:CDS:1</fullName>
    </submittedName>
</protein>
<organism evidence="1 2">
    <name type="scientific">Racocetra fulgida</name>
    <dbReference type="NCBI Taxonomy" id="60492"/>
    <lineage>
        <taxon>Eukaryota</taxon>
        <taxon>Fungi</taxon>
        <taxon>Fungi incertae sedis</taxon>
        <taxon>Mucoromycota</taxon>
        <taxon>Glomeromycotina</taxon>
        <taxon>Glomeromycetes</taxon>
        <taxon>Diversisporales</taxon>
        <taxon>Gigasporaceae</taxon>
        <taxon>Racocetra</taxon>
    </lineage>
</organism>